<dbReference type="SUPFAM" id="SSF56436">
    <property type="entry name" value="C-type lectin-like"/>
    <property type="match status" value="1"/>
</dbReference>
<evidence type="ECO:0000256" key="1">
    <source>
        <dbReference type="SAM" id="MobiDB-lite"/>
    </source>
</evidence>
<dbReference type="InterPro" id="IPR016187">
    <property type="entry name" value="CTDL_fold"/>
</dbReference>
<feature type="domain" description="C-type lectin" evidence="2">
    <location>
        <begin position="56"/>
        <end position="108"/>
    </location>
</feature>
<feature type="compositionally biased region" description="Basic and acidic residues" evidence="1">
    <location>
        <begin position="177"/>
        <end position="190"/>
    </location>
</feature>
<sequence>MQNLTENQRSVGRTAEFSNNPQKQVKKLQSNGTNGERVCHVLYESNNELCVSGEAWKWSNGASSDYRKWTGGSDPGPVLGSDSCVVVWSESKTMSVQSCSEAFPFLCFKDDVVLLEEKMSWEQALEACGNISSKHRLLKATTAELDIVFGEIKEIINGSIKATPMGGAMRQKVHLGRAEEESSRAGERHKTPMARAVTPPPTKRGPIDPDDTATYLQWYGGPGTRGPPPCRPGLSIARCIGSTFKKCLTGEEQEDNITWTEKAETARRGTLAQTLTSRRQPRTFSGTVAPGLRVHHRAVPDLAKHGEKNSSRMDENLEAAGLEKKEPSANRVHTKYFHA</sequence>
<evidence type="ECO:0000313" key="3">
    <source>
        <dbReference type="EMBL" id="KAK7912387.1"/>
    </source>
</evidence>
<protein>
    <recommendedName>
        <fullName evidence="2">C-type lectin domain-containing protein</fullName>
    </recommendedName>
</protein>
<dbReference type="PROSITE" id="PS50041">
    <property type="entry name" value="C_TYPE_LECTIN_2"/>
    <property type="match status" value="1"/>
</dbReference>
<evidence type="ECO:0000259" key="2">
    <source>
        <dbReference type="PROSITE" id="PS50041"/>
    </source>
</evidence>
<dbReference type="InterPro" id="IPR001304">
    <property type="entry name" value="C-type_lectin-like"/>
</dbReference>
<comment type="caution">
    <text evidence="3">The sequence shown here is derived from an EMBL/GenBank/DDBJ whole genome shotgun (WGS) entry which is preliminary data.</text>
</comment>
<reference evidence="4" key="1">
    <citation type="submission" date="2024-04" db="EMBL/GenBank/DDBJ databases">
        <title>Salinicola lusitanus LLJ914,a marine bacterium isolated from the Okinawa Trough.</title>
        <authorList>
            <person name="Li J."/>
        </authorList>
    </citation>
    <scope>NUCLEOTIDE SEQUENCE [LARGE SCALE GENOMIC DNA]</scope>
</reference>
<dbReference type="EMBL" id="JBBPFD010000009">
    <property type="protein sequence ID" value="KAK7912387.1"/>
    <property type="molecule type" value="Genomic_DNA"/>
</dbReference>
<organism evidence="3 4">
    <name type="scientific">Mugilogobius chulae</name>
    <name type="common">yellowstripe goby</name>
    <dbReference type="NCBI Taxonomy" id="88201"/>
    <lineage>
        <taxon>Eukaryota</taxon>
        <taxon>Metazoa</taxon>
        <taxon>Chordata</taxon>
        <taxon>Craniata</taxon>
        <taxon>Vertebrata</taxon>
        <taxon>Euteleostomi</taxon>
        <taxon>Actinopterygii</taxon>
        <taxon>Neopterygii</taxon>
        <taxon>Teleostei</taxon>
        <taxon>Neoteleostei</taxon>
        <taxon>Acanthomorphata</taxon>
        <taxon>Gobiaria</taxon>
        <taxon>Gobiiformes</taxon>
        <taxon>Gobioidei</taxon>
        <taxon>Gobiidae</taxon>
        <taxon>Gobionellinae</taxon>
        <taxon>Mugilogobius</taxon>
    </lineage>
</organism>
<dbReference type="AlphaFoldDB" id="A0AAW0P1P2"/>
<feature type="region of interest" description="Disordered" evidence="1">
    <location>
        <begin position="1"/>
        <end position="31"/>
    </location>
</feature>
<proteinExistence type="predicted"/>
<dbReference type="PANTHER" id="PTHR45784">
    <property type="entry name" value="C-TYPE LECTIN DOMAIN FAMILY 20 MEMBER A-RELATED"/>
    <property type="match status" value="1"/>
</dbReference>
<gene>
    <name evidence="3" type="ORF">WMY93_012598</name>
</gene>
<feature type="region of interest" description="Disordered" evidence="1">
    <location>
        <begin position="177"/>
        <end position="209"/>
    </location>
</feature>
<name>A0AAW0P1P2_9GOBI</name>
<feature type="region of interest" description="Disordered" evidence="1">
    <location>
        <begin position="320"/>
        <end position="339"/>
    </location>
</feature>
<keyword evidence="4" id="KW-1185">Reference proteome</keyword>
<dbReference type="PANTHER" id="PTHR45784:SF5">
    <property type="entry name" value="C-TYPE LECTIN DOMAIN FAMILY 20 MEMBER A-RELATED"/>
    <property type="match status" value="1"/>
</dbReference>
<dbReference type="Gene3D" id="3.10.100.10">
    <property type="entry name" value="Mannose-Binding Protein A, subunit A"/>
    <property type="match status" value="1"/>
</dbReference>
<evidence type="ECO:0000313" key="4">
    <source>
        <dbReference type="Proteomes" id="UP001460270"/>
    </source>
</evidence>
<accession>A0AAW0P1P2</accession>
<dbReference type="InterPro" id="IPR016186">
    <property type="entry name" value="C-type_lectin-like/link_sf"/>
</dbReference>
<dbReference type="Proteomes" id="UP001460270">
    <property type="component" value="Unassembled WGS sequence"/>
</dbReference>